<evidence type="ECO:0000313" key="7">
    <source>
        <dbReference type="EMBL" id="CAK8679334.1"/>
    </source>
</evidence>
<dbReference type="InterPro" id="IPR055297">
    <property type="entry name" value="NEBU/NEBL"/>
</dbReference>
<keyword evidence="2" id="KW-0677">Repeat</keyword>
<comment type="caution">
    <text evidence="7">The sequence shown here is derived from an EMBL/GenBank/DDBJ whole genome shotgun (WGS) entry which is preliminary data.</text>
</comment>
<evidence type="ECO:0000256" key="3">
    <source>
        <dbReference type="ARBA" id="ARBA00023203"/>
    </source>
</evidence>
<dbReference type="CDD" id="cd11789">
    <property type="entry name" value="SH3_Nebulin_family_C"/>
    <property type="match status" value="1"/>
</dbReference>
<feature type="compositionally biased region" description="Low complexity" evidence="5">
    <location>
        <begin position="5451"/>
        <end position="5464"/>
    </location>
</feature>
<feature type="region of interest" description="Disordered" evidence="5">
    <location>
        <begin position="5442"/>
        <end position="5464"/>
    </location>
</feature>
<dbReference type="Gene3D" id="2.30.30.40">
    <property type="entry name" value="SH3 Domains"/>
    <property type="match status" value="1"/>
</dbReference>
<dbReference type="InterPro" id="IPR036028">
    <property type="entry name" value="SH3-like_dom_sf"/>
</dbReference>
<dbReference type="SMART" id="SM00326">
    <property type="entry name" value="SH3"/>
    <property type="match status" value="1"/>
</dbReference>
<evidence type="ECO:0000256" key="5">
    <source>
        <dbReference type="SAM" id="MobiDB-lite"/>
    </source>
</evidence>
<accession>A0ABP0FI40</accession>
<organism evidence="7 8">
    <name type="scientific">Clavelina lepadiformis</name>
    <name type="common">Light-bulb sea squirt</name>
    <name type="synonym">Ascidia lepadiformis</name>
    <dbReference type="NCBI Taxonomy" id="159417"/>
    <lineage>
        <taxon>Eukaryota</taxon>
        <taxon>Metazoa</taxon>
        <taxon>Chordata</taxon>
        <taxon>Tunicata</taxon>
        <taxon>Ascidiacea</taxon>
        <taxon>Aplousobranchia</taxon>
        <taxon>Clavelinidae</taxon>
        <taxon>Clavelina</taxon>
    </lineage>
</organism>
<evidence type="ECO:0000259" key="6">
    <source>
        <dbReference type="PROSITE" id="PS50002"/>
    </source>
</evidence>
<keyword evidence="3" id="KW-0009">Actin-binding</keyword>
<dbReference type="PROSITE" id="PS51216">
    <property type="entry name" value="NEBULIN"/>
    <property type="match status" value="52"/>
</dbReference>
<dbReference type="EMBL" id="CAWYQH010000057">
    <property type="protein sequence ID" value="CAK8679334.1"/>
    <property type="molecule type" value="Genomic_DNA"/>
</dbReference>
<proteinExistence type="predicted"/>
<feature type="domain" description="SH3" evidence="6">
    <location>
        <begin position="5526"/>
        <end position="5586"/>
    </location>
</feature>
<evidence type="ECO:0000313" key="8">
    <source>
        <dbReference type="Proteomes" id="UP001642483"/>
    </source>
</evidence>
<dbReference type="Proteomes" id="UP001642483">
    <property type="component" value="Unassembled WGS sequence"/>
</dbReference>
<dbReference type="Pfam" id="PF00880">
    <property type="entry name" value="Nebulin"/>
    <property type="match status" value="21"/>
</dbReference>
<sequence>MSTNPEMEASNLVKSILSETKYKKDAKKRLDAYNIDITDQRISHAVQASKMVSDPLYKAKFQQEIHGKPPADVTISHPEYDHAKQVSEMQSQNKYVEDAGKMMHRHNLPLDYPEFVRAKINAKNASDTEYKKQRKEVLEKYRGYQTMDSNNHPVVQQGIKSADLLSNAKYIEDYLVDRNIIYYPVHLTPGYEAATKASRYQSEQKYKSDLSQMNKTSHFDPTLTDFYKENKERLDSINEPAYREASKRALEKEFSSVDETPEMLIAQQLRPFKASEYQKQAKEILHKYHLSVELPEITQALLANQIASRNNYVRDYNEKVKGSAPADLANSYPEYIHARNVSKLSSQNDYVKDGEEIRHQFTLPVDTPELNRAKKSAKIASDIEYQKQRKEVIDNYRGFQTMDSKEHPVVQQGIKAAELMSNKLYKEDWEADKNLVYYPVHITPGYEQALDASRYQSQSSYKKAANDEKQKHKFRQTDTEQYETAKNLLQLVSGKNYTEKYMDERGKRPHLIAEIPELIISKSLRPLLSEKAYTGSAKSIMQKYNLDSSTQGISHALDKQRLASAQEYVRQFKSDVLGKAPADLANSYPEYQHAQNVSKMTSKVDYVKEAEKMKHHPNLPADLPEIQMAKENREQASDISYQKQKRQVIDSYRGFQTMDSKEHPVVQQGIKAAELGSNKSYKEDWENDKAMIYYPVHITPGYEAALDASKIQSDAFYKKDYDTSKSSNKFKVTDTEQYKTSRDVGKLVSDRKYREAYEAGKGTNRIQVKETPEMKISKSLLPVLSNKIYMDDARRKMKEYNLDASMQGIAQALSVQKVADLRPYVDDFQRNILGKAPSDLAKSYPEYDHARQVGQLTSKNLYLKDAAKMMQKHKLPPDMPDLIQAKVNAKNISDTNYKKQLKEVADKYKGFQVMDSQEHPAVRHSLAVGQIISDVKYKEDSKSDRDLLYYPVHVTPGYDVAIESGKILSDACYKEDDKDLSKNRYRYTDTDVYDTCQSLIPLKDHIYKKYLREFTAMSTNPEMEASNLVKSILSETKYKKDAKKRLDAYNIDITDQRISHAVQASKVLSDPLYKAKFKEEIHGKAPSDVTIAHPEYNLAKQVSEMQSKSKYVEDAEKMMHRHNLPLDYPEFVRAKINAKNASDTEYKKQRRDVIDKYRGFQTMESNDHPVVQQGIKSADLISHAKYIEDYMVDRNIIYYPVHLTPGYEAASKASQYQSQIKYKSGYNNTKDVSNFDPTSTEQYKGNKERLNIINEPAYREASKRALEKEFSSVDETPEMLIAQQLRPFKASEYQKQAKDILHKYHLNVELPEITRALLANQIASRNNYVRDYNEKVKGSAPADLANSYPEYIHARNVSKLTSQNDYVKDGVEIRHQFTLPVDTPELNRAKKSAKIASDLEYQKHRQEVIDNYRGFQTMDSKEHPVVQQGIKAAELASNAAYKEDWEYDKQNIYYPVHITPGYEANADVQKIQSDVTYKKKFEKVKDKNRFDVTDTERYKNIKDAEKNLSDVKYKEEYEKNRGTNFTEIPETAEMALSKELRPVQSKKLYSEESKEMLKNVKIGKDVQEISHALSAQDLASSKKYHAEYDEDIRGRAPSDLANSYPEHEQHKKASKLTSKMDYQKDAEKMMHRHNLPLDCPEFIRAKESAKNASDIEYQKQRKEVIDNYRGFQTMDSKEHPVVQQGIKAAALISDKLYKEDWEADKNLVYYPVHITPGYEQALDASRYQSQAAYEKDGKVSKQKNKFRPTETEQYQTAKNLLQLLGGKNYIEKYMDERGKRPHLIAEIPELIISKSLRPLLSEKAYTGSAKSIMQKYNLDSSTQGISHALDKQRLASAQEYVRQFKSDVLGKAPADLANSYPEYQHAQNVSKMTSKDAYTKDAEKMMHRHNLPLDYPEFIRARINAKNSSDIEYQKQRREVIDNYRGFQTMDSKEHPVVQQGIKAAELISNIPYKEDWESDKALIYYPVHITPGYEAALDASKIQSDSAYKRDHKRNNSSNKFKVTDTEQYKTSRDLTELVSDKKYHEEYEATKGTNRIQVKETPEMKISKSLRPVLSNKIYMDDARRKMKEYNLDASMQGIAQALSVQKVADLRPYVDDFQRNILGKAPSDLAKSYPEYDHARQVGQLTSKYLYNKDAEKMMHIHHLPLDYPQFVQAKVNAKNASDAEYQKQRRETIDKYRGFQTMDSKEHPVVQQGIKAADLISDRKYKEDYMADRDLIYYPVHLTPGYDSAIKSSEIQSDSSYKKHDKDRSKNRYKYTETDLYKTQKGLEAFHDVTYKGEYPREFTAMSTNPEMEASNLVKSILSETKYKKDAKKRLDAYNIDITDQRISHAVQASKAISDPLYKSKFKQEIHGKAPSDVTLAHPEYDHAKQVSEMQSKNKYVEDAEKMMHRHNLPLDYPEFVRAKINAKNASDTEYKKQRREVIDKYRGFQTMDSNDHPVVQQGIKSADLISHAKYIEDYLVDRNIIYYPVHLTPGYEAATKASQYQSELQYKSAYNKKKKETRFDPTNTEFYKENKGRLEKINENAYKDASMKALATEFSPSSLTPEMFIAQQLKPLKASEYQRQAKDILHKYHLNVDLPEITQALLANQIASRNNYVRDYNEKVKGSAPADLANSYPEYIHARNVSKLTSQNDYVKDGEEIRHQFTLPVDTPELNRAKESAKIASDLLYKKQRKEVIDNYRGFQTMDSKQHPVVQQGIKAADLISERKYKEEYMTDRDLIYYPVHLTAGYEAALKSSGFQSNASYKSAFEKEKHKHRFNPAFTETYDANKQLQHKITEYKKDLEKLPSDFTPVEDSISHDHLRSIKDLMDNKKYTEEAKKSLDKYNLNTDVMQIAHALLTTPILSDNSYRKSYNDQVKGRGVSGIGVDFYPHYIKAADNTKLASKSEYEKENEKMVHHYTMPVDTPELNRAKESAKNASDLIYKKQRKEVIDNYRGFQTMDSKEHPVVQQGIKAADLISERKYKEDYMEDRNLIYYPVHLTPGYECALKASQYINGPMYEKGYKKGRNDVHYDVTKTDLYKNIKDMDKLSDNIYKLDPSRTPYTQVDDGPDMVRARMVKPLVSYWFYKDRARKLLDKYHIDVADMRVVQALHSNQLYSDKMYKDEYENEIKGKLSAESIEAYPEYKHAIKAGMNVSQNVYTKENASEKNNYTIPADLPSIVHARNADTLISDNVYGKSKRETIDSFRGFQTMDSKQHPVVQQGIKAADLISERKYKEEYMADRNIIYYPVHLTAGYEAATKSSKFASDADYRKWYKKNICGRGNYQVHLTPAYETAQQIKPFISDKLYKEKYEDDKTNFTVVPDLNEMHNLKVVQPWLSKKQYKKAARDLMGKYHLDAELPEISHAMLMSSVYSMPKYKKEYEKEVKGHGAEKLEQSPHFEQMLKATRLASKVGYGKKAVEEMNQYTINADSVDVQQAMLADKLASNIEYKKGADKARDSHQAYYKLNADQVPAYRKHKEAANNASDIKYKEDYNDMKKYVYFPYHITPEYERKIEASRIFSDDIYTKAYKQLKGKQNFKYHEIPAYISNKELQELLSVHKLKKRLEDLHAHGYSTSADDVFKDHVKEVQARVSNNLYKAAAREVMDKYNITAELPEIRQALFANKLTSSNLYKKDLEETRGQGMDYNPEILPFRHARSIKSLTSDKLYKDDASQIMHQYEVVPDTPALNKAKEANKFASDIEYKKKGKEAMVKVRGYQFLKASEQRDVAHAQKVNELISPAKYKEEYNELRNIIYFPVHLTEGYEAALKANKFASPANYKRNWLKTRFKNNFKVHETEGYQMDREVQKKISNIAYRAAYNEELGKSPYVSETPQRAHQRDMKDLYSHNVYKRGARDIMEKYDLITDEPRMVMAIQAMKQISDSVYKEEYEKEKGINFNNPQETPLIKHFLRVNKLVSEKPYKEEALKDLQHVNVDEEATSIKHARQVGKLTSDLLYKKEAKKNQLQGYNKLSMQDNYVLKHLDSIKELPSETHYKKDLNEQKGQLIPVVDTPENIRVQKQQKLQSDNVYRKDLEKHIKGHGLSTDQTPQLQHAKNMIALQSESKYKEGAKDRHDWLSGEATNTPTAVKAKETTEMTSDYKYKEEYESSKGQGCNVITPSIQHASQVTKTVSDHLYKEQHREDAAIPPAFSNLSSTPQIEHVQAVGRKISDLKYHLEHKTEDIGQASELKDALLIKQNQQTTELQSNIEYKKQGKREAALHKEYFACLNDTPVSIHAKKVKEILSDYKYKQAYENEKGIFFYPYFLTPQYETQLKAGRLQSQVEYKKKAGKDRHSFNLTTDQPGFKHVKFATDLASERKYRQPHQGKGARISGTRDVPSILHSKQMQEMLSDKRYKSRYEEIKDKYHLDVATPAFITAKNANKLLSQVVYKQEHNKERGEHCDNCKDSFQMKHLRKLPDQISDNKYKQDLIISRGKVIQVADTPALATHKRAQQFISHIKYGQKSGRKLKCRYQPDKINKHVKDVTKSISEKQYHDDYETYYKGNLIPLPATPETQQVLKNSRLLSGSAYKATAKKRLRHFLIIPDDPEYKRLKDVATYLSSIAYKEDAEKEKSKYTPIPDTPILKTAKESQEHQSENAYKGDTKRRMATEYCLPAEGTSTLQQQRYASTLASETTYKDKGEKIKHEPTAFKNLKETRETKHAKKIALSISEVSYKAAAKNELHHIHPIVEDVWMQKAKETNKHISDIEYKAKDKDLAHSYKLGKSDKFLNHAMAVRDHISGVKYKENYLDNVGICWCLPDERSFQHARKVADLFSDNKYKEEAKKLKGKYHITTDSPEFERLRRVQSDISESKYREGLLEKLKEFSILESTPDIKHATNVSSLVSKNKYTEAHDKSKGRYIVLDKDPTVEHALNVNKILSKSAYQKKHKLMQKDGFTLLANRPDTEHLKKVQRNVSNVEYKKSAKEKIDKNFTVLEKRPDVEHAVNTAKMQSNLQYKQKLDGKDIEMLETPSMKHVIGANKLQSELEYRKEFDKKIKGKGWKFIKDTPAQKHVENIGQVQSQYKYTKKHRDDAGKGFTAITDRPDILHAASCKDVISDFEYKRRHRDLSGKGYTFTPDTPSQVHAEEVSRTQSELQYRRKYANKGKSWQADESPAMGHFKDAQRLVDNIDYKRSAKEINARGTSAAMEHTPTSLQQKKAQEILDDRRYKADYEKTVKGRGMTFDLHGTPALEHVKHAEDIKSDKLYKEQYETSVKGKPTVSMDMPHFIQAQKANDLISEAKYRQNYRENKGRSLAMFDTPEMRRVKENQRALSEVEYKSDLESMRGKQTSVVFDTPEMRRVRQNTHNFSSIKYKDSHSKGRSVATMLDTPEMRTARENKKNFSQIKYQEDHNMTKGRAIQVVDDLNLRRVRQATKISSDLEYKGLKNKQQERTPAVVNFVPQQQQVMKTTQKSYQHCPALHQSTRQEVIRSEPLRRWRRNPGSIFDYDPSDYETDAEYEAGKQTSGRSVVKSSGGRMSDFNQSDAEDYHLLRSWDPKSVQTQTVPWTDYVMGTTYKHVGAPSSIIDYDVAKMQKQGTQQEYEQKFKAMYDYVAAEDDEISFNDGDVIINAQSIDDGWMFGTCLRTGETGMLPVNYVETLA</sequence>
<dbReference type="Pfam" id="PF14604">
    <property type="entry name" value="SH3_9"/>
    <property type="match status" value="1"/>
</dbReference>
<dbReference type="PANTHER" id="PTHR11039:SF64">
    <property type="entry name" value="NEBULIN-RELATED-ANCHORING PROTEIN-LIKE"/>
    <property type="match status" value="1"/>
</dbReference>
<keyword evidence="8" id="KW-1185">Reference proteome</keyword>
<feature type="region of interest" description="Disordered" evidence="5">
    <location>
        <begin position="1595"/>
        <end position="1617"/>
    </location>
</feature>
<dbReference type="SUPFAM" id="SSF50044">
    <property type="entry name" value="SH3-domain"/>
    <property type="match status" value="1"/>
</dbReference>
<keyword evidence="1 4" id="KW-0728">SH3 domain</keyword>
<evidence type="ECO:0000256" key="1">
    <source>
        <dbReference type="ARBA" id="ARBA00022443"/>
    </source>
</evidence>
<protein>
    <recommendedName>
        <fullName evidence="6">SH3 domain-containing protein</fullName>
    </recommendedName>
</protein>
<dbReference type="PROSITE" id="PS50002">
    <property type="entry name" value="SH3"/>
    <property type="match status" value="1"/>
</dbReference>
<name>A0ABP0FI40_CLALP</name>
<dbReference type="PANTHER" id="PTHR11039">
    <property type="entry name" value="NEBULIN"/>
    <property type="match status" value="1"/>
</dbReference>
<dbReference type="InterPro" id="IPR000900">
    <property type="entry name" value="Nebulin_repeat"/>
</dbReference>
<evidence type="ECO:0000256" key="4">
    <source>
        <dbReference type="PROSITE-ProRule" id="PRU00192"/>
    </source>
</evidence>
<feature type="compositionally biased region" description="Basic and acidic residues" evidence="5">
    <location>
        <begin position="464"/>
        <end position="478"/>
    </location>
</feature>
<dbReference type="InterPro" id="IPR001452">
    <property type="entry name" value="SH3_domain"/>
</dbReference>
<feature type="region of interest" description="Disordered" evidence="5">
    <location>
        <begin position="457"/>
        <end position="478"/>
    </location>
</feature>
<gene>
    <name evidence="7" type="ORF">CVLEPA_LOCUS9582</name>
</gene>
<evidence type="ECO:0000256" key="2">
    <source>
        <dbReference type="ARBA" id="ARBA00022737"/>
    </source>
</evidence>
<reference evidence="7 8" key="1">
    <citation type="submission" date="2024-02" db="EMBL/GenBank/DDBJ databases">
        <authorList>
            <person name="Daric V."/>
            <person name="Darras S."/>
        </authorList>
    </citation>
    <scope>NUCLEOTIDE SEQUENCE [LARGE SCALE GENOMIC DNA]</scope>
</reference>
<dbReference type="SMART" id="SM00227">
    <property type="entry name" value="NEBU"/>
    <property type="match status" value="118"/>
</dbReference>